<keyword evidence="6" id="KW-1185">Reference proteome</keyword>
<dbReference type="SMART" id="SM00342">
    <property type="entry name" value="HTH_ARAC"/>
    <property type="match status" value="1"/>
</dbReference>
<gene>
    <name evidence="5" type="ORF">CCR87_03615</name>
</gene>
<keyword evidence="5" id="KW-0489">Methyltransferase</keyword>
<keyword evidence="3" id="KW-0804">Transcription</keyword>
<dbReference type="RefSeq" id="WP_201156221.1">
    <property type="nucleotide sequence ID" value="NZ_NHSD01000129.1"/>
</dbReference>
<dbReference type="InterPro" id="IPR009057">
    <property type="entry name" value="Homeodomain-like_sf"/>
</dbReference>
<accession>A0A934TJ41</accession>
<dbReference type="GO" id="GO:0008168">
    <property type="term" value="F:methyltransferase activity"/>
    <property type="evidence" value="ECO:0007669"/>
    <property type="project" value="UniProtKB-KW"/>
</dbReference>
<dbReference type="GO" id="GO:0003700">
    <property type="term" value="F:DNA-binding transcription factor activity"/>
    <property type="evidence" value="ECO:0007669"/>
    <property type="project" value="InterPro"/>
</dbReference>
<sequence>MDGGENGYHYAVIARAIAEIDAAPGALRLEDLAARMGMSAAHFQRVFTRWAGVSPKQYQQYLALDAARRMLAARHATLETALAAGLSGPGRLHDLF</sequence>
<organism evidence="5 6">
    <name type="scientific">Rhodobaculum claviforme</name>
    <dbReference type="NCBI Taxonomy" id="1549854"/>
    <lineage>
        <taxon>Bacteria</taxon>
        <taxon>Pseudomonadati</taxon>
        <taxon>Pseudomonadota</taxon>
        <taxon>Alphaproteobacteria</taxon>
        <taxon>Rhodobacterales</taxon>
        <taxon>Paracoccaceae</taxon>
        <taxon>Rhodobaculum</taxon>
    </lineage>
</organism>
<evidence type="ECO:0000259" key="4">
    <source>
        <dbReference type="PROSITE" id="PS01124"/>
    </source>
</evidence>
<evidence type="ECO:0000313" key="6">
    <source>
        <dbReference type="Proteomes" id="UP000706333"/>
    </source>
</evidence>
<dbReference type="GO" id="GO:0032259">
    <property type="term" value="P:methylation"/>
    <property type="evidence" value="ECO:0007669"/>
    <property type="project" value="UniProtKB-KW"/>
</dbReference>
<dbReference type="GO" id="GO:0043565">
    <property type="term" value="F:sequence-specific DNA binding"/>
    <property type="evidence" value="ECO:0007669"/>
    <property type="project" value="InterPro"/>
</dbReference>
<evidence type="ECO:0000256" key="3">
    <source>
        <dbReference type="ARBA" id="ARBA00023163"/>
    </source>
</evidence>
<dbReference type="EMBL" id="NHSD01000129">
    <property type="protein sequence ID" value="MBK5926451.1"/>
    <property type="molecule type" value="Genomic_DNA"/>
</dbReference>
<keyword evidence="2" id="KW-0238">DNA-binding</keyword>
<name>A0A934TJ41_9RHOB</name>
<dbReference type="PROSITE" id="PS01124">
    <property type="entry name" value="HTH_ARAC_FAMILY_2"/>
    <property type="match status" value="1"/>
</dbReference>
<dbReference type="PANTHER" id="PTHR46796">
    <property type="entry name" value="HTH-TYPE TRANSCRIPTIONAL ACTIVATOR RHAS-RELATED"/>
    <property type="match status" value="1"/>
</dbReference>
<dbReference type="Gene3D" id="1.10.10.60">
    <property type="entry name" value="Homeodomain-like"/>
    <property type="match status" value="1"/>
</dbReference>
<dbReference type="AlphaFoldDB" id="A0A934TJ41"/>
<keyword evidence="5" id="KW-0808">Transferase</keyword>
<dbReference type="SUPFAM" id="SSF46689">
    <property type="entry name" value="Homeodomain-like"/>
    <property type="match status" value="1"/>
</dbReference>
<keyword evidence="1" id="KW-0805">Transcription regulation</keyword>
<comment type="caution">
    <text evidence="5">The sequence shown here is derived from an EMBL/GenBank/DDBJ whole genome shotgun (WGS) entry which is preliminary data.</text>
</comment>
<feature type="non-terminal residue" evidence="5">
    <location>
        <position position="96"/>
    </location>
</feature>
<evidence type="ECO:0000313" key="5">
    <source>
        <dbReference type="EMBL" id="MBK5926451.1"/>
    </source>
</evidence>
<dbReference type="Proteomes" id="UP000706333">
    <property type="component" value="Unassembled WGS sequence"/>
</dbReference>
<evidence type="ECO:0000256" key="2">
    <source>
        <dbReference type="ARBA" id="ARBA00023125"/>
    </source>
</evidence>
<dbReference type="InterPro" id="IPR050204">
    <property type="entry name" value="AraC_XylS_family_regulators"/>
</dbReference>
<reference evidence="5" key="2">
    <citation type="journal article" date="2020" name="Microorganisms">
        <title>Osmotic Adaptation and Compatible Solute Biosynthesis of Phototrophic Bacteria as Revealed from Genome Analyses.</title>
        <authorList>
            <person name="Imhoff J.F."/>
            <person name="Rahn T."/>
            <person name="Kunzel S."/>
            <person name="Keller A."/>
            <person name="Neulinger S.C."/>
        </authorList>
    </citation>
    <scope>NUCLEOTIDE SEQUENCE</scope>
    <source>
        <strain evidence="5">LMG 28126</strain>
    </source>
</reference>
<protein>
    <submittedName>
        <fullName evidence="5">6-O-methylguanine DNA methyltransferase</fullName>
    </submittedName>
</protein>
<evidence type="ECO:0000256" key="1">
    <source>
        <dbReference type="ARBA" id="ARBA00023015"/>
    </source>
</evidence>
<dbReference type="Pfam" id="PF12833">
    <property type="entry name" value="HTH_18"/>
    <property type="match status" value="1"/>
</dbReference>
<reference evidence="5" key="1">
    <citation type="submission" date="2017-05" db="EMBL/GenBank/DDBJ databases">
        <authorList>
            <person name="Imhoff J.F."/>
            <person name="Rahn T."/>
            <person name="Kuenzel S."/>
            <person name="Neulinger S.C."/>
        </authorList>
    </citation>
    <scope>NUCLEOTIDE SEQUENCE</scope>
    <source>
        <strain evidence="5">LMG 28126</strain>
    </source>
</reference>
<dbReference type="InterPro" id="IPR018060">
    <property type="entry name" value="HTH_AraC"/>
</dbReference>
<feature type="domain" description="HTH araC/xylS-type" evidence="4">
    <location>
        <begin position="11"/>
        <end position="96"/>
    </location>
</feature>
<proteinExistence type="predicted"/>